<evidence type="ECO:0000256" key="5">
    <source>
        <dbReference type="ARBA" id="ARBA00022692"/>
    </source>
</evidence>
<dbReference type="InterPro" id="IPR050297">
    <property type="entry name" value="LipidA_mod_glycosyltrf_83"/>
</dbReference>
<dbReference type="RefSeq" id="WP_233676267.1">
    <property type="nucleotide sequence ID" value="NZ_JAJUOS010000004.1"/>
</dbReference>
<gene>
    <name evidence="10" type="ORF">LZA78_07220</name>
</gene>
<dbReference type="Pfam" id="PF13231">
    <property type="entry name" value="PMT_2"/>
    <property type="match status" value="1"/>
</dbReference>
<keyword evidence="7 8" id="KW-0472">Membrane</keyword>
<feature type="transmembrane region" description="Helical" evidence="8">
    <location>
        <begin position="267"/>
        <end position="288"/>
    </location>
</feature>
<reference evidence="10 11" key="1">
    <citation type="submission" date="2021-12" db="EMBL/GenBank/DDBJ databases">
        <title>Sinirhodobacter sp. WL0062 is a bacterium isolated from seawater.</title>
        <authorList>
            <person name="Wang L."/>
            <person name="He W."/>
            <person name="Zhang D.-F."/>
        </authorList>
    </citation>
    <scope>NUCLEOTIDE SEQUENCE [LARGE SCALE GENOMIC DNA]</scope>
    <source>
        <strain evidence="10 11">WL0062</strain>
    </source>
</reference>
<dbReference type="PANTHER" id="PTHR33908:SF11">
    <property type="entry name" value="MEMBRANE PROTEIN"/>
    <property type="match status" value="1"/>
</dbReference>
<evidence type="ECO:0000313" key="11">
    <source>
        <dbReference type="Proteomes" id="UP001521181"/>
    </source>
</evidence>
<evidence type="ECO:0000256" key="2">
    <source>
        <dbReference type="ARBA" id="ARBA00022475"/>
    </source>
</evidence>
<feature type="transmembrane region" description="Helical" evidence="8">
    <location>
        <begin position="120"/>
        <end position="138"/>
    </location>
</feature>
<dbReference type="EMBL" id="JAJUOS010000004">
    <property type="protein sequence ID" value="MCE5973265.1"/>
    <property type="molecule type" value="Genomic_DNA"/>
</dbReference>
<comment type="caution">
    <text evidence="10">The sequence shown here is derived from an EMBL/GenBank/DDBJ whole genome shotgun (WGS) entry which is preliminary data.</text>
</comment>
<evidence type="ECO:0000256" key="6">
    <source>
        <dbReference type="ARBA" id="ARBA00022989"/>
    </source>
</evidence>
<evidence type="ECO:0000256" key="4">
    <source>
        <dbReference type="ARBA" id="ARBA00022679"/>
    </source>
</evidence>
<keyword evidence="4" id="KW-0808">Transferase</keyword>
<sequence>MAVTEKGLSTRQLGLAMIAGFAAVAVLGVLLRPLIPIDETRYIDVAWEMRQRGSWFLPLKNFQLYTDKPPMLFWLMNLAWTVTGGVSEFAARLVGPIFAVLTLMGTWALGRRLWDDASGALAAVVLAGMSVFALYGGATMFDTMLSTATLAGLWAMLSALAAPGLNRRAWAGLGLALGFGILAKGPVILFHLGPALAAYALWSDPAQRPAGRDIAKGAGLAFGVALALVGLWVVPAAITGGAEYRHMILWEQTAGRTVQSFAHARPWYWLLATLPLVLFPWVWTPALWSGLRSLRPSDRALRLCLVQAGAGFVLFSLISGKQVHYLLPEMPAVALIFGRGLVVSGKSAVRGLWGALPAAVLAVLLGGGALGVSLGLWGDAKLSALLHPVAPVVGFALVCALLAVAALRQPRAAGMATLGLGLILAAVGLIATTGLHRAYDAGVIGRQLALHQADGVAVVTDRYNDEFDFEGRLFNAIDLPKAEEAAEWLAAHPSGMLAGICKKVPLDPTKAEHVYFYGADWCLWEGKAG</sequence>
<feature type="transmembrane region" description="Helical" evidence="8">
    <location>
        <begin position="12"/>
        <end position="31"/>
    </location>
</feature>
<organism evidence="10 11">
    <name type="scientific">Rhodobacter flavimaris</name>
    <dbReference type="NCBI Taxonomy" id="2907145"/>
    <lineage>
        <taxon>Bacteria</taxon>
        <taxon>Pseudomonadati</taxon>
        <taxon>Pseudomonadota</taxon>
        <taxon>Alphaproteobacteria</taxon>
        <taxon>Rhodobacterales</taxon>
        <taxon>Rhodobacter group</taxon>
        <taxon>Rhodobacter</taxon>
    </lineage>
</organism>
<dbReference type="Proteomes" id="UP001521181">
    <property type="component" value="Unassembled WGS sequence"/>
</dbReference>
<feature type="transmembrane region" description="Helical" evidence="8">
    <location>
        <begin position="214"/>
        <end position="238"/>
    </location>
</feature>
<feature type="transmembrane region" description="Helical" evidence="8">
    <location>
        <begin position="354"/>
        <end position="377"/>
    </location>
</feature>
<proteinExistence type="predicted"/>
<keyword evidence="5 8" id="KW-0812">Transmembrane</keyword>
<feature type="transmembrane region" description="Helical" evidence="8">
    <location>
        <begin position="389"/>
        <end position="407"/>
    </location>
</feature>
<evidence type="ECO:0000256" key="8">
    <source>
        <dbReference type="SAM" id="Phobius"/>
    </source>
</evidence>
<keyword evidence="6 8" id="KW-1133">Transmembrane helix</keyword>
<dbReference type="InterPro" id="IPR038731">
    <property type="entry name" value="RgtA/B/C-like"/>
</dbReference>
<evidence type="ECO:0000313" key="10">
    <source>
        <dbReference type="EMBL" id="MCE5973265.1"/>
    </source>
</evidence>
<keyword evidence="2" id="KW-1003">Cell membrane</keyword>
<name>A0ABS8Z004_9RHOB</name>
<evidence type="ECO:0000259" key="9">
    <source>
        <dbReference type="Pfam" id="PF13231"/>
    </source>
</evidence>
<feature type="domain" description="Glycosyltransferase RgtA/B/C/D-like" evidence="9">
    <location>
        <begin position="67"/>
        <end position="228"/>
    </location>
</feature>
<evidence type="ECO:0000256" key="7">
    <source>
        <dbReference type="ARBA" id="ARBA00023136"/>
    </source>
</evidence>
<keyword evidence="11" id="KW-1185">Reference proteome</keyword>
<protein>
    <submittedName>
        <fullName evidence="10">Glycosyltransferase family 39 protein</fullName>
    </submittedName>
</protein>
<feature type="transmembrane region" description="Helical" evidence="8">
    <location>
        <begin position="169"/>
        <end position="202"/>
    </location>
</feature>
<accession>A0ABS8Z004</accession>
<feature type="transmembrane region" description="Helical" evidence="8">
    <location>
        <begin position="145"/>
        <end position="163"/>
    </location>
</feature>
<dbReference type="PANTHER" id="PTHR33908">
    <property type="entry name" value="MANNOSYLTRANSFERASE YKCB-RELATED"/>
    <property type="match status" value="1"/>
</dbReference>
<feature type="transmembrane region" description="Helical" evidence="8">
    <location>
        <begin position="419"/>
        <end position="439"/>
    </location>
</feature>
<comment type="subcellular location">
    <subcellularLocation>
        <location evidence="1">Cell membrane</location>
        <topology evidence="1">Multi-pass membrane protein</topology>
    </subcellularLocation>
</comment>
<keyword evidence="3" id="KW-0328">Glycosyltransferase</keyword>
<feature type="transmembrane region" description="Helical" evidence="8">
    <location>
        <begin position="300"/>
        <end position="319"/>
    </location>
</feature>
<evidence type="ECO:0000256" key="3">
    <source>
        <dbReference type="ARBA" id="ARBA00022676"/>
    </source>
</evidence>
<evidence type="ECO:0000256" key="1">
    <source>
        <dbReference type="ARBA" id="ARBA00004651"/>
    </source>
</evidence>
<feature type="transmembrane region" description="Helical" evidence="8">
    <location>
        <begin position="97"/>
        <end position="114"/>
    </location>
</feature>